<feature type="chain" id="PRO_5022851599" evidence="3">
    <location>
        <begin position="21"/>
        <end position="228"/>
    </location>
</feature>
<dbReference type="EMBL" id="VUOD01000006">
    <property type="protein sequence ID" value="KAA2284447.1"/>
    <property type="molecule type" value="Genomic_DNA"/>
</dbReference>
<keyword evidence="6" id="KW-1185">Reference proteome</keyword>
<dbReference type="NCBIfam" id="NF008437">
    <property type="entry name" value="PRK11280.1"/>
    <property type="match status" value="1"/>
</dbReference>
<organism evidence="5 6">
    <name type="scientific">Arenimonas fontis</name>
    <dbReference type="NCBI Taxonomy" id="2608255"/>
    <lineage>
        <taxon>Bacteria</taxon>
        <taxon>Pseudomonadati</taxon>
        <taxon>Pseudomonadota</taxon>
        <taxon>Gammaproteobacteria</taxon>
        <taxon>Lysobacterales</taxon>
        <taxon>Lysobacteraceae</taxon>
        <taxon>Arenimonas</taxon>
    </lineage>
</organism>
<dbReference type="GO" id="GO:0019867">
    <property type="term" value="C:outer membrane"/>
    <property type="evidence" value="ECO:0007669"/>
    <property type="project" value="InterPro"/>
</dbReference>
<evidence type="ECO:0000256" key="3">
    <source>
        <dbReference type="SAM" id="SignalP"/>
    </source>
</evidence>
<comment type="caution">
    <text evidence="5">The sequence shown here is derived from an EMBL/GenBank/DDBJ whole genome shotgun (WGS) entry which is preliminary data.</text>
</comment>
<gene>
    <name evidence="5" type="ORF">F0415_08975</name>
</gene>
<keyword evidence="3" id="KW-0732">Signal</keyword>
<proteinExistence type="predicted"/>
<dbReference type="InterPro" id="IPR008816">
    <property type="entry name" value="Gly_zipper_2TM_dom"/>
</dbReference>
<dbReference type="RefSeq" id="WP_149860880.1">
    <property type="nucleotide sequence ID" value="NZ_VUOD01000006.1"/>
</dbReference>
<protein>
    <submittedName>
        <fullName evidence="5">Glycine zipper 2TM domain-containing protein</fullName>
    </submittedName>
</protein>
<evidence type="ECO:0000259" key="4">
    <source>
        <dbReference type="Pfam" id="PF05433"/>
    </source>
</evidence>
<reference evidence="5 6" key="1">
    <citation type="submission" date="2019-09" db="EMBL/GenBank/DDBJ databases">
        <title>Arenimonas chukotkensis sp. nov., a bacterium isolated from Chukotka hot spring, Arctic region, Russia.</title>
        <authorList>
            <person name="Zayulina K.S."/>
            <person name="Prokofeva M.I."/>
            <person name="Elcheninov A.G."/>
            <person name="Novikov A."/>
            <person name="Kochetkova T.V."/>
            <person name="Kublanov I.V."/>
        </authorList>
    </citation>
    <scope>NUCLEOTIDE SEQUENCE [LARGE SCALE GENOMIC DNA]</scope>
    <source>
        <strain evidence="5 6">3729k</strain>
    </source>
</reference>
<evidence type="ECO:0000256" key="2">
    <source>
        <dbReference type="ARBA" id="ARBA00023136"/>
    </source>
</evidence>
<keyword evidence="2" id="KW-0472">Membrane</keyword>
<dbReference type="PANTHER" id="PTHR35603:SF2">
    <property type="entry name" value="OUTER MEMBRANE LIPOPROTEIN"/>
    <property type="match status" value="1"/>
</dbReference>
<evidence type="ECO:0000256" key="1">
    <source>
        <dbReference type="ARBA" id="ARBA00004370"/>
    </source>
</evidence>
<dbReference type="Proteomes" id="UP000322165">
    <property type="component" value="Unassembled WGS sequence"/>
</dbReference>
<dbReference type="Pfam" id="PF05433">
    <property type="entry name" value="Rick_17kDa_Anti"/>
    <property type="match status" value="1"/>
</dbReference>
<comment type="subcellular location">
    <subcellularLocation>
        <location evidence="1">Membrane</location>
    </subcellularLocation>
</comment>
<evidence type="ECO:0000313" key="6">
    <source>
        <dbReference type="Proteomes" id="UP000322165"/>
    </source>
</evidence>
<evidence type="ECO:0000313" key="5">
    <source>
        <dbReference type="EMBL" id="KAA2284447.1"/>
    </source>
</evidence>
<reference evidence="5 6" key="2">
    <citation type="submission" date="2019-09" db="EMBL/GenBank/DDBJ databases">
        <authorList>
            <person name="Mazur A."/>
        </authorList>
    </citation>
    <scope>NUCLEOTIDE SEQUENCE [LARGE SCALE GENOMIC DNA]</scope>
    <source>
        <strain evidence="5 6">3729k</strain>
    </source>
</reference>
<dbReference type="PANTHER" id="PTHR35603">
    <property type="match status" value="1"/>
</dbReference>
<feature type="signal peptide" evidence="3">
    <location>
        <begin position="1"/>
        <end position="20"/>
    </location>
</feature>
<name>A0A5B2Z953_9GAMM</name>
<accession>A0A5B2Z953</accession>
<dbReference type="InterPro" id="IPR051407">
    <property type="entry name" value="Bact_OM_lipoprot/Surf_antigen"/>
</dbReference>
<dbReference type="AlphaFoldDB" id="A0A5B2Z953"/>
<sequence>MNKTVLGVLAGMLVGGGAIAAYQAFSTPYAEVVSAVPITEREPIYGEVISSTAVTEMRTGKREVCEEVAVEKRKPERFGDKDGMVVGAVVGGLLGNQVGGGSGKKLATVAGAVGGAYAGREIDRRHEGGQKYTEMETVCQTVTEPREEVIGYDVQYRGEDGTVATTRVDRKPGARIQLGERDRIVGYDVTWRYEGQTGSLRMDRDPGDRLPIKDGVIQVAGQAAPPQG</sequence>
<feature type="domain" description="Glycine zipper 2TM" evidence="4">
    <location>
        <begin position="83"/>
        <end position="122"/>
    </location>
</feature>